<evidence type="ECO:0000256" key="3">
    <source>
        <dbReference type="ARBA" id="ARBA00001968"/>
    </source>
</evidence>
<evidence type="ECO:0000256" key="8">
    <source>
        <dbReference type="ARBA" id="ARBA00005412"/>
    </source>
</evidence>
<dbReference type="PROSITE" id="PS51421">
    <property type="entry name" value="RAS"/>
    <property type="match status" value="1"/>
</dbReference>
<dbReference type="PRINTS" id="PR00449">
    <property type="entry name" value="RASTRNSFRMNG"/>
</dbReference>
<dbReference type="GO" id="GO:0005886">
    <property type="term" value="C:plasma membrane"/>
    <property type="evidence" value="ECO:0007669"/>
    <property type="project" value="UniProtKB-ARBA"/>
</dbReference>
<evidence type="ECO:0000256" key="1">
    <source>
        <dbReference type="ARBA" id="ARBA00001393"/>
    </source>
</evidence>
<dbReference type="GO" id="GO:0005525">
    <property type="term" value="F:GTP binding"/>
    <property type="evidence" value="ECO:0007669"/>
    <property type="project" value="UniProtKB-KW"/>
</dbReference>
<feature type="domain" description="DUF632" evidence="28">
    <location>
        <begin position="199"/>
        <end position="504"/>
    </location>
</feature>
<evidence type="ECO:0000256" key="15">
    <source>
        <dbReference type="ARBA" id="ARBA00022741"/>
    </source>
</evidence>
<evidence type="ECO:0000256" key="10">
    <source>
        <dbReference type="ARBA" id="ARBA00013031"/>
    </source>
</evidence>
<evidence type="ECO:0000313" key="31">
    <source>
        <dbReference type="EMBL" id="KAG5534555.1"/>
    </source>
</evidence>
<comment type="similarity">
    <text evidence="9">Belongs to the small GTPase superfamily. Rho family.</text>
</comment>
<comment type="catalytic activity">
    <reaction evidence="1">
        <text>7-phospho-2-dehydro-3-deoxy-D-arabino-heptonate = 3-dehydroquinate + phosphate</text>
        <dbReference type="Rhea" id="RHEA:21968"/>
        <dbReference type="ChEBI" id="CHEBI:32364"/>
        <dbReference type="ChEBI" id="CHEBI:43474"/>
        <dbReference type="ChEBI" id="CHEBI:58394"/>
        <dbReference type="EC" id="4.2.3.4"/>
    </reaction>
</comment>
<dbReference type="EMBL" id="JACTNZ010000008">
    <property type="protein sequence ID" value="KAG5534555.1"/>
    <property type="molecule type" value="Genomic_DNA"/>
</dbReference>
<keyword evidence="22" id="KW-0636">Prenylation</keyword>
<comment type="pathway">
    <text evidence="7">Metabolic intermediate biosynthesis; chorismate biosynthesis; chorismate from D-erythrose 4-phosphate and phosphoenolpyruvate: step 2/7.</text>
</comment>
<dbReference type="InterPro" id="IPR006867">
    <property type="entry name" value="DUF632"/>
</dbReference>
<dbReference type="InterPro" id="IPR056179">
    <property type="entry name" value="DHQS_C"/>
</dbReference>
<keyword evidence="19" id="KW-0057">Aromatic amino acid biosynthesis</keyword>
<comment type="function">
    <text evidence="23">Catalyzes the second step in the shikimate pathway.</text>
</comment>
<dbReference type="SMART" id="SM00175">
    <property type="entry name" value="RAB"/>
    <property type="match status" value="1"/>
</dbReference>
<evidence type="ECO:0000256" key="5">
    <source>
        <dbReference type="ARBA" id="ARBA00004229"/>
    </source>
</evidence>
<keyword evidence="11" id="KW-0488">Methylation</keyword>
<dbReference type="Proteomes" id="UP000823749">
    <property type="component" value="Chromosome 8"/>
</dbReference>
<dbReference type="InterPro" id="IPR001806">
    <property type="entry name" value="Small_GTPase"/>
</dbReference>
<dbReference type="SMART" id="SM00174">
    <property type="entry name" value="RHO"/>
    <property type="match status" value="1"/>
</dbReference>
<dbReference type="EC" id="4.2.3.4" evidence="10"/>
<dbReference type="GO" id="GO:0046872">
    <property type="term" value="F:metal ion binding"/>
    <property type="evidence" value="ECO:0007669"/>
    <property type="project" value="UniProtKB-KW"/>
</dbReference>
<evidence type="ECO:0000256" key="11">
    <source>
        <dbReference type="ARBA" id="ARBA00022481"/>
    </source>
</evidence>
<evidence type="ECO:0000259" key="30">
    <source>
        <dbReference type="Pfam" id="PF24621"/>
    </source>
</evidence>
<feature type="compositionally biased region" description="Pro residues" evidence="26">
    <location>
        <begin position="75"/>
        <end position="97"/>
    </location>
</feature>
<keyword evidence="25" id="KW-0175">Coiled coil</keyword>
<keyword evidence="17" id="KW-0342">GTP-binding</keyword>
<dbReference type="Gene3D" id="3.40.50.300">
    <property type="entry name" value="P-loop containing nucleotide triphosphate hydrolases"/>
    <property type="match status" value="1"/>
</dbReference>
<dbReference type="SUPFAM" id="SSF52540">
    <property type="entry name" value="P-loop containing nucleoside triphosphate hydrolases"/>
    <property type="match status" value="1"/>
</dbReference>
<dbReference type="Pfam" id="PF01761">
    <property type="entry name" value="DHQ_synthase"/>
    <property type="match status" value="1"/>
</dbReference>
<evidence type="ECO:0000256" key="12">
    <source>
        <dbReference type="ARBA" id="ARBA00022490"/>
    </source>
</evidence>
<keyword evidence="12" id="KW-0963">Cytoplasm</keyword>
<dbReference type="SUPFAM" id="SSF101447">
    <property type="entry name" value="Formin homology 2 domain (FH2 domain)"/>
    <property type="match status" value="1"/>
</dbReference>
<organism evidence="31 32">
    <name type="scientific">Rhododendron griersonianum</name>
    <dbReference type="NCBI Taxonomy" id="479676"/>
    <lineage>
        <taxon>Eukaryota</taxon>
        <taxon>Viridiplantae</taxon>
        <taxon>Streptophyta</taxon>
        <taxon>Embryophyta</taxon>
        <taxon>Tracheophyta</taxon>
        <taxon>Spermatophyta</taxon>
        <taxon>Magnoliopsida</taxon>
        <taxon>eudicotyledons</taxon>
        <taxon>Gunneridae</taxon>
        <taxon>Pentapetalae</taxon>
        <taxon>asterids</taxon>
        <taxon>Ericales</taxon>
        <taxon>Ericaceae</taxon>
        <taxon>Ericoideae</taxon>
        <taxon>Rhodoreae</taxon>
        <taxon>Rhododendron</taxon>
    </lineage>
</organism>
<proteinExistence type="inferred from homology"/>
<evidence type="ECO:0000256" key="9">
    <source>
        <dbReference type="ARBA" id="ARBA00010142"/>
    </source>
</evidence>
<feature type="domain" description="DUF630" evidence="29">
    <location>
        <begin position="1"/>
        <end position="59"/>
    </location>
</feature>
<dbReference type="SUPFAM" id="SSF56796">
    <property type="entry name" value="Dehydroquinate synthase-like"/>
    <property type="match status" value="1"/>
</dbReference>
<dbReference type="InterPro" id="IPR006868">
    <property type="entry name" value="DUF630"/>
</dbReference>
<dbReference type="FunFam" id="1.20.1090.10:FF:000002">
    <property type="entry name" value="3-dehydroquinate synthase"/>
    <property type="match status" value="1"/>
</dbReference>
<keyword evidence="20" id="KW-0456">Lyase</keyword>
<dbReference type="AlphaFoldDB" id="A0AAV6J5V9"/>
<dbReference type="PANTHER" id="PTHR21450:SF23">
    <property type="entry name" value="PROTEIN ALTERED PHOSPHATE STARVATION RESPONSE 1"/>
    <property type="match status" value="1"/>
</dbReference>
<protein>
    <recommendedName>
        <fullName evidence="24">3-dehydroquinate synthase, chloroplastic</fullName>
        <ecNumber evidence="10">4.2.3.4</ecNumber>
    </recommendedName>
</protein>
<keyword evidence="13" id="KW-0028">Amino-acid biosynthesis</keyword>
<comment type="caution">
    <text evidence="31">The sequence shown here is derived from an EMBL/GenBank/DDBJ whole genome shotgun (WGS) entry which is preliminary data.</text>
</comment>
<dbReference type="Pfam" id="PF04782">
    <property type="entry name" value="DUF632"/>
    <property type="match status" value="1"/>
</dbReference>
<dbReference type="InterPro" id="IPR005225">
    <property type="entry name" value="Small_GTP-bd"/>
</dbReference>
<dbReference type="GO" id="GO:0003924">
    <property type="term" value="F:GTPase activity"/>
    <property type="evidence" value="ECO:0007669"/>
    <property type="project" value="InterPro"/>
</dbReference>
<evidence type="ECO:0000256" key="13">
    <source>
        <dbReference type="ARBA" id="ARBA00022605"/>
    </source>
</evidence>
<feature type="compositionally biased region" description="Pro residues" evidence="26">
    <location>
        <begin position="114"/>
        <end position="125"/>
    </location>
</feature>
<evidence type="ECO:0000256" key="21">
    <source>
        <dbReference type="ARBA" id="ARBA00023288"/>
    </source>
</evidence>
<feature type="compositionally biased region" description="Low complexity" evidence="26">
    <location>
        <begin position="98"/>
        <end position="113"/>
    </location>
</feature>
<sequence>MGCCYSRIEREETVSRCKARKRYVKQFVKARQSFSASHSMYLKSLKTTGSALLQFATAEIHHHHHHRDDHHHAPPLFPSPPPLPITPLPPPPPPPMSPTSSTWTTTSTTASTALPPPPPPPPPPAAESGWDFWDPFMPSSSRAVAEEWEATTVTVSEAAVTTRIGAARAAPLSVVSGYSKDTSTTSELAMVVSSKSKDLVEIVKELDEYFLRAADAGAHLSSLLEVPTCGFPDQRSPAKVYGYGKSLSPLLWTSWGTCQKLEGFGELGGGSNFGGGDFVRGSHCSTVEKLYAWEKKLYLEVKNAETLKMEHEKRTEQLRKLELKRADYVKIEKTKKEVEKLESRIMVASQGIETTTVEINKLRESELYPQLVDLVKGLMGMWRTLYECHQVQTHIVKQLKYLNTIPSTNPTSEIHRQSTLQLELEVQKWHLAFCNLVKSQRDYIQSLSGWLRLSLFQFNKTTPVPRTLEDSAIYSLCEEWHLATDRLPDKVASEGIKSFLTVIHAIVVQQTEEQRQKKRSESAFKELEKKVVELRSLEAKYGQYSMHGASTRTKDPIVAKREKVAYLRAKAEEEKGKHEKAVSVTRAMTMNNLQMGLPHVFEAVTGFANVCIHVFESLKVSASSTAQVMEQSPSEASSSVPTIVDVDLGNRSYPIYIGSGLLDQPDLLQRHIHGKRVLVVTNTTIAPIYLDKVVSAITHQNPNVSVESVILPDGEKYKNMDVLMKVFDKAIESRLDRRCTFVALGGGVIGDMCGYASASFLRGVNFIQIPTTVMAQVDSSVGGKTGINHRLGKNLIGAFYQPQCVLIDTNTLSTLPERELASGFAEVIKYGLIRDAEFFEWQEKNMKALMSRKRFCGGLSPEREKMVPRDPNALAYAIKRSCENKAEVVSLDEKESGLRATLNLGHTFGHAIETAYGYGVWLHGEAVAAGMVMAIDMSYRLGWIDESIMKRASNILKQAKLPTAPPDTMTVEMFKSVMAVDKKVADGLLRLILLKGLKKMSASRFIKCVTVGDGAVGKTCLLISYTSNTFPTDYVPTVFDNFSANVVVNGATVNLGLWDTAGQEDYNRLRPLSYRGADVFILAFSLISKASYENVSKKWIPELKHYAPGVPIVLVGTKLDLRDDKQFFIDHPGAVPISTAQGEELRKLIGAPSYIECSSKTQLNVKSVFDAAIKVVLQPPKQKKKKSKAQKACSIL</sequence>
<evidence type="ECO:0000256" key="19">
    <source>
        <dbReference type="ARBA" id="ARBA00023141"/>
    </source>
</evidence>
<dbReference type="HAMAP" id="MF_00110">
    <property type="entry name" value="DHQ_synthase"/>
    <property type="match status" value="1"/>
</dbReference>
<dbReference type="Gene3D" id="1.20.1090.10">
    <property type="entry name" value="Dehydroquinate synthase-like - alpha domain"/>
    <property type="match status" value="1"/>
</dbReference>
<evidence type="ECO:0000256" key="16">
    <source>
        <dbReference type="ARBA" id="ARBA00023027"/>
    </source>
</evidence>
<evidence type="ECO:0000259" key="29">
    <source>
        <dbReference type="Pfam" id="PF04783"/>
    </source>
</evidence>
<comment type="cofactor">
    <cofactor evidence="3">
        <name>a divalent metal cation</name>
        <dbReference type="ChEBI" id="CHEBI:60240"/>
    </cofactor>
</comment>
<evidence type="ECO:0000256" key="17">
    <source>
        <dbReference type="ARBA" id="ARBA00023134"/>
    </source>
</evidence>
<evidence type="ECO:0000256" key="14">
    <source>
        <dbReference type="ARBA" id="ARBA00022723"/>
    </source>
</evidence>
<dbReference type="SMART" id="SM00176">
    <property type="entry name" value="RAN"/>
    <property type="match status" value="1"/>
</dbReference>
<evidence type="ECO:0000256" key="4">
    <source>
        <dbReference type="ARBA" id="ARBA00004170"/>
    </source>
</evidence>
<comment type="cofactor">
    <cofactor evidence="2">
        <name>NAD(+)</name>
        <dbReference type="ChEBI" id="CHEBI:57540"/>
    </cofactor>
</comment>
<dbReference type="Pfam" id="PF00071">
    <property type="entry name" value="Ras"/>
    <property type="match status" value="1"/>
</dbReference>
<feature type="coiled-coil region" evidence="25">
    <location>
        <begin position="301"/>
        <end position="351"/>
    </location>
</feature>
<evidence type="ECO:0000256" key="23">
    <source>
        <dbReference type="ARBA" id="ARBA00056090"/>
    </source>
</evidence>
<accession>A0AAV6J5V9</accession>
<keyword evidence="16" id="KW-0520">NAD</keyword>
<feature type="region of interest" description="Disordered" evidence="26">
    <location>
        <begin position="61"/>
        <end position="132"/>
    </location>
</feature>
<dbReference type="GO" id="GO:0008652">
    <property type="term" value="P:amino acid biosynthetic process"/>
    <property type="evidence" value="ECO:0007669"/>
    <property type="project" value="UniProtKB-KW"/>
</dbReference>
<feature type="domain" description="3-dehydroquinate synthase N-terminal" evidence="27">
    <location>
        <begin position="709"/>
        <end position="821"/>
    </location>
</feature>
<dbReference type="GO" id="GO:0009423">
    <property type="term" value="P:chorismate biosynthetic process"/>
    <property type="evidence" value="ECO:0007669"/>
    <property type="project" value="UniProtKB-ARBA"/>
</dbReference>
<dbReference type="Gene3D" id="3.40.50.1970">
    <property type="match status" value="1"/>
</dbReference>
<reference evidence="31" key="1">
    <citation type="submission" date="2020-08" db="EMBL/GenBank/DDBJ databases">
        <title>Plant Genome Project.</title>
        <authorList>
            <person name="Zhang R.-G."/>
        </authorList>
    </citation>
    <scope>NUCLEOTIDE SEQUENCE</scope>
    <source>
        <strain evidence="31">WSP0</strain>
        <tissue evidence="31">Leaf</tissue>
    </source>
</reference>
<dbReference type="NCBIfam" id="TIGR00231">
    <property type="entry name" value="small_GTP"/>
    <property type="match status" value="1"/>
</dbReference>
<keyword evidence="21" id="KW-0449">Lipoprotein</keyword>
<dbReference type="SMART" id="SM00173">
    <property type="entry name" value="RAS"/>
    <property type="match status" value="1"/>
</dbReference>
<comment type="similarity">
    <text evidence="8">Belongs to the sugar phosphate cyclases superfamily. Dehydroquinate synthase family.</text>
</comment>
<evidence type="ECO:0000256" key="18">
    <source>
        <dbReference type="ARBA" id="ARBA00023136"/>
    </source>
</evidence>
<dbReference type="CDD" id="cd08195">
    <property type="entry name" value="DHQS"/>
    <property type="match status" value="1"/>
</dbReference>
<feature type="domain" description="3-dehydroquinate synthase C-terminal" evidence="30">
    <location>
        <begin position="823"/>
        <end position="984"/>
    </location>
</feature>
<evidence type="ECO:0000256" key="20">
    <source>
        <dbReference type="ARBA" id="ARBA00023239"/>
    </source>
</evidence>
<evidence type="ECO:0000256" key="6">
    <source>
        <dbReference type="ARBA" id="ARBA00004496"/>
    </source>
</evidence>
<dbReference type="FunFam" id="3.40.50.1970:FF:000001">
    <property type="entry name" value="3-dehydroquinate synthase"/>
    <property type="match status" value="1"/>
</dbReference>
<dbReference type="Pfam" id="PF04783">
    <property type="entry name" value="DUF630"/>
    <property type="match status" value="1"/>
</dbReference>
<dbReference type="GO" id="GO:0009073">
    <property type="term" value="P:aromatic amino acid family biosynthetic process"/>
    <property type="evidence" value="ECO:0007669"/>
    <property type="project" value="UniProtKB-KW"/>
</dbReference>
<dbReference type="CDD" id="cd04133">
    <property type="entry name" value="Rop_like"/>
    <property type="match status" value="1"/>
</dbReference>
<comment type="subcellular location">
    <subcellularLocation>
        <location evidence="6">Cytoplasm</location>
    </subcellularLocation>
    <subcellularLocation>
        <location evidence="4">Membrane</location>
        <topology evidence="4">Peripheral membrane protein</topology>
    </subcellularLocation>
    <subcellularLocation>
        <location evidence="5">Plastid</location>
        <location evidence="5">Chloroplast</location>
    </subcellularLocation>
</comment>
<evidence type="ECO:0000259" key="28">
    <source>
        <dbReference type="Pfam" id="PF04782"/>
    </source>
</evidence>
<keyword evidence="18" id="KW-0472">Membrane</keyword>
<dbReference type="Pfam" id="PF24621">
    <property type="entry name" value="DHQS_C"/>
    <property type="match status" value="1"/>
</dbReference>
<dbReference type="PROSITE" id="PS51420">
    <property type="entry name" value="RHO"/>
    <property type="match status" value="1"/>
</dbReference>
<evidence type="ECO:0000313" key="32">
    <source>
        <dbReference type="Proteomes" id="UP000823749"/>
    </source>
</evidence>
<evidence type="ECO:0000256" key="26">
    <source>
        <dbReference type="SAM" id="MobiDB-lite"/>
    </source>
</evidence>
<dbReference type="GO" id="GO:0003856">
    <property type="term" value="F:3-dehydroquinate synthase activity"/>
    <property type="evidence" value="ECO:0007669"/>
    <property type="project" value="UniProtKB-EC"/>
</dbReference>
<keyword evidence="32" id="KW-1185">Reference proteome</keyword>
<name>A0AAV6J5V9_9ERIC</name>
<evidence type="ECO:0000256" key="2">
    <source>
        <dbReference type="ARBA" id="ARBA00001911"/>
    </source>
</evidence>
<dbReference type="PANTHER" id="PTHR21450">
    <property type="entry name" value="PROTEIN ALTERED PHOSPHATE STARVATION RESPONSE 1"/>
    <property type="match status" value="1"/>
</dbReference>
<evidence type="ECO:0000256" key="24">
    <source>
        <dbReference type="ARBA" id="ARBA00068623"/>
    </source>
</evidence>
<dbReference type="InterPro" id="IPR030960">
    <property type="entry name" value="DHQS/DOIS_N"/>
</dbReference>
<feature type="coiled-coil region" evidence="25">
    <location>
        <begin position="510"/>
        <end position="537"/>
    </location>
</feature>
<dbReference type="PROSITE" id="PS51419">
    <property type="entry name" value="RAB"/>
    <property type="match status" value="1"/>
</dbReference>
<dbReference type="InterPro" id="IPR027417">
    <property type="entry name" value="P-loop_NTPase"/>
</dbReference>
<keyword evidence="14" id="KW-0479">Metal-binding</keyword>
<dbReference type="FunFam" id="3.40.50.300:FF:000336">
    <property type="entry name" value="rac-like GTP-binding protein RHO1"/>
    <property type="match status" value="1"/>
</dbReference>
<evidence type="ECO:0000259" key="27">
    <source>
        <dbReference type="Pfam" id="PF01761"/>
    </source>
</evidence>
<evidence type="ECO:0000256" key="22">
    <source>
        <dbReference type="ARBA" id="ARBA00023289"/>
    </source>
</evidence>
<gene>
    <name evidence="31" type="ORF">RHGRI_022615</name>
</gene>
<dbReference type="GO" id="GO:0009507">
    <property type="term" value="C:chloroplast"/>
    <property type="evidence" value="ECO:0007669"/>
    <property type="project" value="UniProtKB-SubCell"/>
</dbReference>
<dbReference type="NCBIfam" id="TIGR01357">
    <property type="entry name" value="aroB"/>
    <property type="match status" value="1"/>
</dbReference>
<evidence type="ECO:0000256" key="7">
    <source>
        <dbReference type="ARBA" id="ARBA00004661"/>
    </source>
</evidence>
<keyword evidence="15" id="KW-0547">Nucleotide-binding</keyword>
<evidence type="ECO:0000256" key="25">
    <source>
        <dbReference type="SAM" id="Coils"/>
    </source>
</evidence>
<dbReference type="InterPro" id="IPR016037">
    <property type="entry name" value="DHQ_synth_AroB"/>
</dbReference>